<gene>
    <name evidence="1" type="ORF">PL1_18</name>
</gene>
<accession>U5U402</accession>
<keyword evidence="2" id="KW-1185">Reference proteome</keyword>
<dbReference type="GeneID" id="17503609"/>
<dbReference type="Proteomes" id="UP000017780">
    <property type="component" value="Segment"/>
</dbReference>
<organism evidence="1 2">
    <name type="scientific">Lactobacillus phage PL-1</name>
    <dbReference type="NCBI Taxonomy" id="39103"/>
    <lineage>
        <taxon>Viruses</taxon>
        <taxon>Duplodnaviria</taxon>
        <taxon>Heunggongvirae</taxon>
        <taxon>Uroviricota</taxon>
        <taxon>Caudoviricetes</taxon>
        <taxon>Junavirus</taxon>
        <taxon>Junavirus PL1</taxon>
    </lineage>
</organism>
<sequence length="109" mass="11961">MEADKVKAIFNTDEDGYITGYQQEFWDGSQWQTPFDDEKAILIAPEELKKIAIGASKLADDGTVVIDTDKQAALEKAANQVKPTGEQMLLANLTLEVAQMEAVKSSDLL</sequence>
<name>U5U402_9CAUD</name>
<reference evidence="1 2" key="1">
    <citation type="journal article" date="2014" name="Genome Announc.">
        <title>Complete Genome Sequences of Lactobacillus Phages J-1 and PL-1.</title>
        <authorList>
            <person name="Dieterle M.E."/>
            <person name="Jacobs-Sera D."/>
            <person name="Russell D."/>
            <person name="Hatfull G."/>
            <person name="Piuri M."/>
        </authorList>
    </citation>
    <scope>NUCLEOTIDE SEQUENCE [LARGE SCALE GENOMIC DNA]</scope>
</reference>
<dbReference type="EMBL" id="KC171647">
    <property type="protein sequence ID" value="AGZ17369.1"/>
    <property type="molecule type" value="Genomic_DNA"/>
</dbReference>
<evidence type="ECO:0000313" key="1">
    <source>
        <dbReference type="EMBL" id="AGZ17369.1"/>
    </source>
</evidence>
<dbReference type="RefSeq" id="YP_008767324.1">
    <property type="nucleotide sequence ID" value="NC_022757.1"/>
</dbReference>
<proteinExistence type="predicted"/>
<evidence type="ECO:0008006" key="3">
    <source>
        <dbReference type="Google" id="ProtNLM"/>
    </source>
</evidence>
<protein>
    <recommendedName>
        <fullName evidence="3">Phage infection protein</fullName>
    </recommendedName>
</protein>
<dbReference type="KEGG" id="vg:17503609"/>
<evidence type="ECO:0000313" key="2">
    <source>
        <dbReference type="Proteomes" id="UP000017780"/>
    </source>
</evidence>